<dbReference type="Proteomes" id="UP000184334">
    <property type="component" value="Unassembled WGS sequence"/>
</dbReference>
<dbReference type="GO" id="GO:0005737">
    <property type="term" value="C:cytoplasm"/>
    <property type="evidence" value="ECO:0007669"/>
    <property type="project" value="UniProtKB-SubCell"/>
</dbReference>
<dbReference type="Pfam" id="PF13083">
    <property type="entry name" value="KH_KhpA-B"/>
    <property type="match status" value="1"/>
</dbReference>
<proteinExistence type="inferred from homology"/>
<keyword evidence="2 3" id="KW-0694">RNA-binding</keyword>
<dbReference type="InterPro" id="IPR020627">
    <property type="entry name" value="KhpA"/>
</dbReference>
<keyword evidence="3" id="KW-0961">Cell wall biogenesis/degradation</keyword>
<dbReference type="GO" id="GO:0008360">
    <property type="term" value="P:regulation of cell shape"/>
    <property type="evidence" value="ECO:0007669"/>
    <property type="project" value="UniProtKB-KW"/>
</dbReference>
<dbReference type="CDD" id="cd22533">
    <property type="entry name" value="KH-II_YlqC-like"/>
    <property type="match status" value="1"/>
</dbReference>
<keyword evidence="3" id="KW-0143">Chaperone</keyword>
<dbReference type="EMBL" id="FQUI01000009">
    <property type="protein sequence ID" value="SHE62726.1"/>
    <property type="molecule type" value="Genomic_DNA"/>
</dbReference>
<keyword evidence="5" id="KW-1185">Reference proteome</keyword>
<dbReference type="SUPFAM" id="SSF54814">
    <property type="entry name" value="Prokaryotic type KH domain (KH-domain type II)"/>
    <property type="match status" value="1"/>
</dbReference>
<comment type="function">
    <text evidence="3">A probable RNA chaperone. Forms a complex with KhpB which binds to cellular RNA and controls its expression. Plays a role in peptidoglycan (PG) homeostasis and cell length regulation.</text>
</comment>
<dbReference type="Gene3D" id="3.30.300.20">
    <property type="match status" value="1"/>
</dbReference>
<evidence type="ECO:0000256" key="1">
    <source>
        <dbReference type="ARBA" id="ARBA00022490"/>
    </source>
</evidence>
<evidence type="ECO:0000313" key="4">
    <source>
        <dbReference type="EMBL" id="SHE62726.1"/>
    </source>
</evidence>
<keyword evidence="1 3" id="KW-0963">Cytoplasm</keyword>
<comment type="caution">
    <text evidence="4">The sequence shown here is derived from an EMBL/GenBank/DDBJ whole genome shotgun (WGS) entry which is preliminary data.</text>
</comment>
<comment type="similarity">
    <text evidence="3">Belongs to the KhpA RNA-binding protein family.</text>
</comment>
<dbReference type="PANTHER" id="PTHR34654:SF1">
    <property type="entry name" value="RNA-BINDING PROTEIN KHPA"/>
    <property type="match status" value="1"/>
</dbReference>
<organism evidence="4 5">
    <name type="scientific">Marinitoga hydrogenitolerans (strain DSM 16785 / JCM 12826 / AT1271)</name>
    <dbReference type="NCBI Taxonomy" id="1122195"/>
    <lineage>
        <taxon>Bacteria</taxon>
        <taxon>Thermotogati</taxon>
        <taxon>Thermotogota</taxon>
        <taxon>Thermotogae</taxon>
        <taxon>Petrotogales</taxon>
        <taxon>Petrotogaceae</taxon>
        <taxon>Marinitoga</taxon>
    </lineage>
</organism>
<sequence>MKELLENIIKGIVKNPELVNIVEYKNDAEVVFEIHVDPQDVGQIIGKDGRTIKSINTLLTAAKKDENTKFLLKVIR</sequence>
<keyword evidence="3" id="KW-0133">Cell shape</keyword>
<protein>
    <recommendedName>
        <fullName evidence="3">RNA-binding protein KhpA</fullName>
    </recommendedName>
    <alternativeName>
        <fullName evidence="3">KH-domain protein A</fullName>
    </alternativeName>
</protein>
<accession>A0A1M4V167</accession>
<evidence type="ECO:0000256" key="3">
    <source>
        <dbReference type="HAMAP-Rule" id="MF_00088"/>
    </source>
</evidence>
<dbReference type="GO" id="GO:0071555">
    <property type="term" value="P:cell wall organization"/>
    <property type="evidence" value="ECO:0007669"/>
    <property type="project" value="UniProtKB-KW"/>
</dbReference>
<dbReference type="AlphaFoldDB" id="A0A1M4V167"/>
<dbReference type="InterPro" id="IPR015946">
    <property type="entry name" value="KH_dom-like_a/b"/>
</dbReference>
<evidence type="ECO:0000256" key="2">
    <source>
        <dbReference type="ARBA" id="ARBA00022884"/>
    </source>
</evidence>
<gene>
    <name evidence="3" type="primary">khpA</name>
    <name evidence="4" type="ORF">SAMN02745164_00814</name>
</gene>
<dbReference type="GO" id="GO:0009252">
    <property type="term" value="P:peptidoglycan biosynthetic process"/>
    <property type="evidence" value="ECO:0007669"/>
    <property type="project" value="UniProtKB-UniRule"/>
</dbReference>
<name>A0A1M4V167_MARH1</name>
<dbReference type="OrthoDB" id="9812389at2"/>
<comment type="subunit">
    <text evidence="3">Forms a complex with KhpB.</text>
</comment>
<dbReference type="PANTHER" id="PTHR34654">
    <property type="entry name" value="UPF0109 PROTEIN SCO5592"/>
    <property type="match status" value="1"/>
</dbReference>
<reference evidence="4" key="1">
    <citation type="submission" date="2016-11" db="EMBL/GenBank/DDBJ databases">
        <authorList>
            <person name="Varghese N."/>
            <person name="Submissions S."/>
        </authorList>
    </citation>
    <scope>NUCLEOTIDE SEQUENCE [LARGE SCALE GENOMIC DNA]</scope>
    <source>
        <strain evidence="4">DSM 16785</strain>
    </source>
</reference>
<dbReference type="RefSeq" id="WP_072863701.1">
    <property type="nucleotide sequence ID" value="NZ_FQUI01000009.1"/>
</dbReference>
<dbReference type="PROSITE" id="PS50084">
    <property type="entry name" value="KH_TYPE_1"/>
    <property type="match status" value="1"/>
</dbReference>
<comment type="subcellular location">
    <subcellularLocation>
        <location evidence="3">Cytoplasm</location>
    </subcellularLocation>
</comment>
<dbReference type="HAMAP" id="MF_00088">
    <property type="entry name" value="KhpA"/>
    <property type="match status" value="1"/>
</dbReference>
<dbReference type="InterPro" id="IPR009019">
    <property type="entry name" value="KH_sf_prok-type"/>
</dbReference>
<evidence type="ECO:0000313" key="5">
    <source>
        <dbReference type="Proteomes" id="UP000184334"/>
    </source>
</evidence>
<dbReference type="STRING" id="1122195.SAMN02745164_00814"/>
<dbReference type="GO" id="GO:0003723">
    <property type="term" value="F:RNA binding"/>
    <property type="evidence" value="ECO:0007669"/>
    <property type="project" value="UniProtKB-UniRule"/>
</dbReference>